<dbReference type="EMBL" id="JAUJYO010000005">
    <property type="protein sequence ID" value="KAK1317432.1"/>
    <property type="molecule type" value="Genomic_DNA"/>
</dbReference>
<feature type="compositionally biased region" description="Polar residues" evidence="2">
    <location>
        <begin position="401"/>
        <end position="412"/>
    </location>
</feature>
<feature type="region of interest" description="Disordered" evidence="2">
    <location>
        <begin position="1"/>
        <end position="26"/>
    </location>
</feature>
<evidence type="ECO:0000313" key="4">
    <source>
        <dbReference type="Proteomes" id="UP001180020"/>
    </source>
</evidence>
<feature type="compositionally biased region" description="Basic and acidic residues" evidence="2">
    <location>
        <begin position="341"/>
        <end position="355"/>
    </location>
</feature>
<dbReference type="AlphaFoldDB" id="A0AAV9EVN4"/>
<dbReference type="Proteomes" id="UP001180020">
    <property type="component" value="Unassembled WGS sequence"/>
</dbReference>
<reference evidence="3" key="2">
    <citation type="submission" date="2023-06" db="EMBL/GenBank/DDBJ databases">
        <authorList>
            <person name="Ma L."/>
            <person name="Liu K.-W."/>
            <person name="Li Z."/>
            <person name="Hsiao Y.-Y."/>
            <person name="Qi Y."/>
            <person name="Fu T."/>
            <person name="Tang G."/>
            <person name="Zhang D."/>
            <person name="Sun W.-H."/>
            <person name="Liu D.-K."/>
            <person name="Li Y."/>
            <person name="Chen G.-Z."/>
            <person name="Liu X.-D."/>
            <person name="Liao X.-Y."/>
            <person name="Jiang Y.-T."/>
            <person name="Yu X."/>
            <person name="Hao Y."/>
            <person name="Huang J."/>
            <person name="Zhao X.-W."/>
            <person name="Ke S."/>
            <person name="Chen Y.-Y."/>
            <person name="Wu W.-L."/>
            <person name="Hsu J.-L."/>
            <person name="Lin Y.-F."/>
            <person name="Huang M.-D."/>
            <person name="Li C.-Y."/>
            <person name="Huang L."/>
            <person name="Wang Z.-W."/>
            <person name="Zhao X."/>
            <person name="Zhong W.-Y."/>
            <person name="Peng D.-H."/>
            <person name="Ahmad S."/>
            <person name="Lan S."/>
            <person name="Zhang J.-S."/>
            <person name="Tsai W.-C."/>
            <person name="Van De Peer Y."/>
            <person name="Liu Z.-J."/>
        </authorList>
    </citation>
    <scope>NUCLEOTIDE SEQUENCE</scope>
    <source>
        <strain evidence="3">CP</strain>
        <tissue evidence="3">Leaves</tissue>
    </source>
</reference>
<dbReference type="InterPro" id="IPR001623">
    <property type="entry name" value="DnaJ_domain"/>
</dbReference>
<evidence type="ECO:0000256" key="1">
    <source>
        <dbReference type="SAM" id="Coils"/>
    </source>
</evidence>
<sequence>MSRGQSQTKTQPGRRTLERCKNKSGTGAAVVIDVDQAKSDVVFIDVPESSHRRFTGSTSLKRNKRIPSVGVISIDDDDDDNDGPKHADGSRCYDDNSPSRKFCPFNKDSMASSKFHPSSSENCHFEGSHECQMFVEKQNFPSNRARNTGERSGNGPSRNHFGLDDISETSASESDSSGSDTYDSDFYSDDSDCEILEDCSGKIREEWEKAALRKRASKGRQSEDPASDSGSSMDPGIASKKSPCGDFKQSVNHSNGETVSQEREDPASCKVHSNGDHRRAEFHNKEKPDSGNFSNCGTQSQCETHPKDGKTNVFDVNDGAGSQYTDDPASCKVQSQGETPIYHEREESHNKREVESDQSPTWDTQTQCKMHPKDGETRELNEDAEATGVDTCDHMQDSLKKTSPSGRNVPSCCNGSQSVAYTGQRNVRRFQGKEEQCIGKTPPGFRQSGDEIKFGHERSYFQENDAVLEKGSSGTLSQKEAHILFKEKSVVNEPSLCTSQPQGVAQINSSSPLLGKEGLGDVLSASIPSASNALQRDGAVAVPEFGNDLLGGREKHKESDEYKRVVEEEWAAREQELRMQAEEAQRLKKRKKAESLRLLDMERRQKQRVEEIRETQKKDEETINLKEKLRMEIRRELAILELKHRDLASVLRGLGINVGGGLFPGPPEVNVAYKKALLKFHPDRASRLDLRQQVEAEEKFKLISRLKEKMLPGA</sequence>
<feature type="region of interest" description="Disordered" evidence="2">
    <location>
        <begin position="52"/>
        <end position="99"/>
    </location>
</feature>
<feature type="region of interest" description="Disordered" evidence="2">
    <location>
        <begin position="138"/>
        <end position="192"/>
    </location>
</feature>
<feature type="compositionally biased region" description="Low complexity" evidence="2">
    <location>
        <begin position="168"/>
        <end position="181"/>
    </location>
</feature>
<feature type="compositionally biased region" description="Polar residues" evidence="2">
    <location>
        <begin position="139"/>
        <end position="157"/>
    </location>
</feature>
<feature type="compositionally biased region" description="Basic and acidic residues" evidence="2">
    <location>
        <begin position="82"/>
        <end position="98"/>
    </location>
</feature>
<organism evidence="3 4">
    <name type="scientific">Acorus calamus</name>
    <name type="common">Sweet flag</name>
    <dbReference type="NCBI Taxonomy" id="4465"/>
    <lineage>
        <taxon>Eukaryota</taxon>
        <taxon>Viridiplantae</taxon>
        <taxon>Streptophyta</taxon>
        <taxon>Embryophyta</taxon>
        <taxon>Tracheophyta</taxon>
        <taxon>Spermatophyta</taxon>
        <taxon>Magnoliopsida</taxon>
        <taxon>Liliopsida</taxon>
        <taxon>Acoraceae</taxon>
        <taxon>Acorus</taxon>
    </lineage>
</organism>
<feature type="compositionally biased region" description="Polar residues" evidence="2">
    <location>
        <begin position="249"/>
        <end position="259"/>
    </location>
</feature>
<evidence type="ECO:0000256" key="2">
    <source>
        <dbReference type="SAM" id="MobiDB-lite"/>
    </source>
</evidence>
<dbReference type="PANTHER" id="PTHR36335">
    <property type="entry name" value="CHAPERONE DNAJ-DOMAIN SUPERFAMILY PROTEIN"/>
    <property type="match status" value="1"/>
</dbReference>
<dbReference type="GO" id="GO:0005783">
    <property type="term" value="C:endoplasmic reticulum"/>
    <property type="evidence" value="ECO:0007669"/>
    <property type="project" value="UniProtKB-ARBA"/>
</dbReference>
<feature type="compositionally biased region" description="Polar residues" evidence="2">
    <location>
        <begin position="291"/>
        <end position="303"/>
    </location>
</feature>
<keyword evidence="4" id="KW-1185">Reference proteome</keyword>
<reference evidence="3" key="1">
    <citation type="journal article" date="2023" name="Nat. Commun.">
        <title>Diploid and tetraploid genomes of Acorus and the evolution of monocots.</title>
        <authorList>
            <person name="Ma L."/>
            <person name="Liu K.W."/>
            <person name="Li Z."/>
            <person name="Hsiao Y.Y."/>
            <person name="Qi Y."/>
            <person name="Fu T."/>
            <person name="Tang G.D."/>
            <person name="Zhang D."/>
            <person name="Sun W.H."/>
            <person name="Liu D.K."/>
            <person name="Li Y."/>
            <person name="Chen G.Z."/>
            <person name="Liu X.D."/>
            <person name="Liao X.Y."/>
            <person name="Jiang Y.T."/>
            <person name="Yu X."/>
            <person name="Hao Y."/>
            <person name="Huang J."/>
            <person name="Zhao X.W."/>
            <person name="Ke S."/>
            <person name="Chen Y.Y."/>
            <person name="Wu W.L."/>
            <person name="Hsu J.L."/>
            <person name="Lin Y.F."/>
            <person name="Huang M.D."/>
            <person name="Li C.Y."/>
            <person name="Huang L."/>
            <person name="Wang Z.W."/>
            <person name="Zhao X."/>
            <person name="Zhong W.Y."/>
            <person name="Peng D.H."/>
            <person name="Ahmad S."/>
            <person name="Lan S."/>
            <person name="Zhang J.S."/>
            <person name="Tsai W.C."/>
            <person name="Van de Peer Y."/>
            <person name="Liu Z.J."/>
        </authorList>
    </citation>
    <scope>NUCLEOTIDE SEQUENCE</scope>
    <source>
        <strain evidence="3">CP</strain>
    </source>
</reference>
<name>A0AAV9EVN4_ACOCL</name>
<dbReference type="Gene3D" id="1.10.287.110">
    <property type="entry name" value="DnaJ domain"/>
    <property type="match status" value="1"/>
</dbReference>
<feature type="compositionally biased region" description="Acidic residues" evidence="2">
    <location>
        <begin position="182"/>
        <end position="192"/>
    </location>
</feature>
<feature type="compositionally biased region" description="Basic and acidic residues" evidence="2">
    <location>
        <begin position="371"/>
        <end position="381"/>
    </location>
</feature>
<dbReference type="PANTHER" id="PTHR36335:SF1">
    <property type="entry name" value="CHAPERONE DNAJ-DOMAIN SUPERFAMILY PROTEIN"/>
    <property type="match status" value="1"/>
</dbReference>
<feature type="compositionally biased region" description="Basic and acidic residues" evidence="2">
    <location>
        <begin position="260"/>
        <end position="289"/>
    </location>
</feature>
<dbReference type="CDD" id="cd06257">
    <property type="entry name" value="DnaJ"/>
    <property type="match status" value="1"/>
</dbReference>
<comment type="caution">
    <text evidence="3">The sequence shown here is derived from an EMBL/GenBank/DDBJ whole genome shotgun (WGS) entry which is preliminary data.</text>
</comment>
<evidence type="ECO:0000313" key="3">
    <source>
        <dbReference type="EMBL" id="KAK1317432.1"/>
    </source>
</evidence>
<feature type="coiled-coil region" evidence="1">
    <location>
        <begin position="567"/>
        <end position="619"/>
    </location>
</feature>
<accession>A0AAV9EVN4</accession>
<protein>
    <recommendedName>
        <fullName evidence="5">J domain-containing protein</fullName>
    </recommendedName>
</protein>
<evidence type="ECO:0008006" key="5">
    <source>
        <dbReference type="Google" id="ProtNLM"/>
    </source>
</evidence>
<dbReference type="SUPFAM" id="SSF46565">
    <property type="entry name" value="Chaperone J-domain"/>
    <property type="match status" value="1"/>
</dbReference>
<proteinExistence type="predicted"/>
<feature type="compositionally biased region" description="Basic and acidic residues" evidence="2">
    <location>
        <begin position="391"/>
        <end position="400"/>
    </location>
</feature>
<keyword evidence="1" id="KW-0175">Coiled coil</keyword>
<feature type="compositionally biased region" description="Polar residues" evidence="2">
    <location>
        <begin position="357"/>
        <end position="368"/>
    </location>
</feature>
<dbReference type="InterPro" id="IPR036869">
    <property type="entry name" value="J_dom_sf"/>
</dbReference>
<feature type="compositionally biased region" description="Polar residues" evidence="2">
    <location>
        <begin position="1"/>
        <end position="13"/>
    </location>
</feature>
<gene>
    <name evidence="3" type="ORF">QJS10_CPA05g01048</name>
</gene>
<feature type="region of interest" description="Disordered" evidence="2">
    <location>
        <begin position="211"/>
        <end position="412"/>
    </location>
</feature>